<evidence type="ECO:0000313" key="3">
    <source>
        <dbReference type="Proteomes" id="UP000569914"/>
    </source>
</evidence>
<dbReference type="AlphaFoldDB" id="A0A7Y9I4U1"/>
<evidence type="ECO:0000313" key="2">
    <source>
        <dbReference type="EMBL" id="NYE70295.1"/>
    </source>
</evidence>
<gene>
    <name evidence="2" type="ORF">BKA15_001624</name>
</gene>
<dbReference type="InterPro" id="IPR039424">
    <property type="entry name" value="SBP_5"/>
</dbReference>
<dbReference type="GO" id="GO:1904680">
    <property type="term" value="F:peptide transmembrane transporter activity"/>
    <property type="evidence" value="ECO:0007669"/>
    <property type="project" value="TreeGrafter"/>
</dbReference>
<dbReference type="InterPro" id="IPR030678">
    <property type="entry name" value="Peptide/Ni-bd"/>
</dbReference>
<protein>
    <submittedName>
        <fullName evidence="2">Oligopeptide transport system substrate-binding protein</fullName>
    </submittedName>
</protein>
<feature type="domain" description="Solute-binding protein family 5" evidence="1">
    <location>
        <begin position="49"/>
        <end position="428"/>
    </location>
</feature>
<dbReference type="EMBL" id="JACCBU010000001">
    <property type="protein sequence ID" value="NYE70295.1"/>
    <property type="molecule type" value="Genomic_DNA"/>
</dbReference>
<dbReference type="Proteomes" id="UP000569914">
    <property type="component" value="Unassembled WGS sequence"/>
</dbReference>
<dbReference type="InterPro" id="IPR000914">
    <property type="entry name" value="SBP_5_dom"/>
</dbReference>
<dbReference type="Gene3D" id="3.90.76.10">
    <property type="entry name" value="Dipeptide-binding Protein, Domain 1"/>
    <property type="match status" value="1"/>
</dbReference>
<proteinExistence type="predicted"/>
<evidence type="ECO:0000259" key="1">
    <source>
        <dbReference type="Pfam" id="PF00496"/>
    </source>
</evidence>
<dbReference type="CDD" id="cd00995">
    <property type="entry name" value="PBP2_NikA_DppA_OppA_like"/>
    <property type="match status" value="1"/>
</dbReference>
<reference evidence="2 3" key="1">
    <citation type="submission" date="2020-07" db="EMBL/GenBank/DDBJ databases">
        <title>Sequencing the genomes of 1000 actinobacteria strains.</title>
        <authorList>
            <person name="Klenk H.-P."/>
        </authorList>
    </citation>
    <scope>NUCLEOTIDE SEQUENCE [LARGE SCALE GENOMIC DNA]</scope>
    <source>
        <strain evidence="2 3">DSM 22083</strain>
    </source>
</reference>
<dbReference type="Gene3D" id="3.40.190.10">
    <property type="entry name" value="Periplasmic binding protein-like II"/>
    <property type="match status" value="1"/>
</dbReference>
<comment type="caution">
    <text evidence="2">The sequence shown here is derived from an EMBL/GenBank/DDBJ whole genome shotgun (WGS) entry which is preliminary data.</text>
</comment>
<sequence>MTTGGEITVRGCTPQNPLVAGNTAEVCGGNMLDLLTAKLMHYALKDATPEYDIAESIDTTDNLNFTVKLKQGYKFHDGTEVKAHNFVDAWNYTAAGVNGQQGSYFFEPIEGYADVACPNEECSPKPKTDKLSGLKVVDDYTFTIKTANPVSNLVVRLGYSAFAPQPDAFFENPDAFKTKPIGAGPYQAEMIDDTQYVFSKFGDYSGEFKGKPDKITFRIYNDPGAAYRDVQGGNLDATDIIPPDMMVDDLYKSDLPDRWLVREQGVIQAIGFSPTDEQLKNRDLRRAISMGIDRDLITKQIYNGSRTPADSFVSPVVNGYKAGACGEWCTFDAAKAKALYDKAGGYQGTLTFGVNQDGGHKPMAEAVCNSLKNALGLDCAVEITPDFKTLRDQLNKKERKGIFRQGWQMDYPSIENFLAPIYAKGASSNDVRYDNPEFQADLQKGNAAKTTDEANKFYQDAEAKLVEDLPAFPTWYDAAVIGWSDRVTNVETNAFGVIDYAQIEVKQ</sequence>
<dbReference type="GO" id="GO:0015833">
    <property type="term" value="P:peptide transport"/>
    <property type="evidence" value="ECO:0007669"/>
    <property type="project" value="TreeGrafter"/>
</dbReference>
<dbReference type="Gene3D" id="3.10.105.10">
    <property type="entry name" value="Dipeptide-binding Protein, Domain 3"/>
    <property type="match status" value="1"/>
</dbReference>
<dbReference type="PIRSF" id="PIRSF002741">
    <property type="entry name" value="MppA"/>
    <property type="match status" value="1"/>
</dbReference>
<dbReference type="PANTHER" id="PTHR30290">
    <property type="entry name" value="PERIPLASMIC BINDING COMPONENT OF ABC TRANSPORTER"/>
    <property type="match status" value="1"/>
</dbReference>
<name>A0A7Y9I4U1_9ACTN</name>
<keyword evidence="3" id="KW-1185">Reference proteome</keyword>
<dbReference type="SUPFAM" id="SSF53850">
    <property type="entry name" value="Periplasmic binding protein-like II"/>
    <property type="match status" value="1"/>
</dbReference>
<dbReference type="GO" id="GO:0042597">
    <property type="term" value="C:periplasmic space"/>
    <property type="evidence" value="ECO:0007669"/>
    <property type="project" value="UniProtKB-ARBA"/>
</dbReference>
<dbReference type="Pfam" id="PF00496">
    <property type="entry name" value="SBP_bac_5"/>
    <property type="match status" value="1"/>
</dbReference>
<dbReference type="GO" id="GO:0043190">
    <property type="term" value="C:ATP-binding cassette (ABC) transporter complex"/>
    <property type="evidence" value="ECO:0007669"/>
    <property type="project" value="InterPro"/>
</dbReference>
<organism evidence="2 3">
    <name type="scientific">Microlunatus parietis</name>
    <dbReference type="NCBI Taxonomy" id="682979"/>
    <lineage>
        <taxon>Bacteria</taxon>
        <taxon>Bacillati</taxon>
        <taxon>Actinomycetota</taxon>
        <taxon>Actinomycetes</taxon>
        <taxon>Propionibacteriales</taxon>
        <taxon>Propionibacteriaceae</taxon>
        <taxon>Microlunatus</taxon>
    </lineage>
</organism>
<accession>A0A7Y9I4U1</accession>
<dbReference type="PANTHER" id="PTHR30290:SF83">
    <property type="entry name" value="ABC TRANSPORTER SUBSTRATE-BINDING PROTEIN"/>
    <property type="match status" value="1"/>
</dbReference>